<dbReference type="RefSeq" id="WP_176734269.1">
    <property type="nucleotide sequence ID" value="NZ_FMCW01000018.1"/>
</dbReference>
<protein>
    <submittedName>
        <fullName evidence="1">Uncharacterized protein</fullName>
    </submittedName>
</protein>
<dbReference type="Proteomes" id="UP000199375">
    <property type="component" value="Unassembled WGS sequence"/>
</dbReference>
<organism evidence="1 2">
    <name type="scientific">Micromonospora haikouensis</name>
    <dbReference type="NCBI Taxonomy" id="686309"/>
    <lineage>
        <taxon>Bacteria</taxon>
        <taxon>Bacillati</taxon>
        <taxon>Actinomycetota</taxon>
        <taxon>Actinomycetes</taxon>
        <taxon>Micromonosporales</taxon>
        <taxon>Micromonosporaceae</taxon>
        <taxon>Micromonospora</taxon>
    </lineage>
</organism>
<accession>A0A1C4WTY6</accession>
<proteinExistence type="predicted"/>
<evidence type="ECO:0000313" key="1">
    <source>
        <dbReference type="EMBL" id="SCE99672.1"/>
    </source>
</evidence>
<sequence length="138" mass="15462">MKTVGFFRELGPDPVEVYAESIRAHLAPDPLPDTDRVTSYLRDGHELIDVMGAELDVLGSGRHLVGGASVMTDGEWLWRDDLRFYVATYHVRLPDDFLAHISANDHHVPDLRIEDPRAAGKEAMRILGYHRPPAASLH</sequence>
<dbReference type="AlphaFoldDB" id="A0A1C4WTY6"/>
<gene>
    <name evidence="1" type="ORF">GA0070558_11881</name>
</gene>
<dbReference type="EMBL" id="FMCW01000018">
    <property type="protein sequence ID" value="SCE99672.1"/>
    <property type="molecule type" value="Genomic_DNA"/>
</dbReference>
<evidence type="ECO:0000313" key="2">
    <source>
        <dbReference type="Proteomes" id="UP000199375"/>
    </source>
</evidence>
<name>A0A1C4WTY6_9ACTN</name>
<reference evidence="1 2" key="1">
    <citation type="submission" date="2016-06" db="EMBL/GenBank/DDBJ databases">
        <authorList>
            <person name="Kjaerup R.B."/>
            <person name="Dalgaard T.S."/>
            <person name="Juul-Madsen H.R."/>
        </authorList>
    </citation>
    <scope>NUCLEOTIDE SEQUENCE [LARGE SCALE GENOMIC DNA]</scope>
    <source>
        <strain evidence="1 2">DSM 45626</strain>
    </source>
</reference>